<dbReference type="RefSeq" id="WP_173122914.1">
    <property type="nucleotide sequence ID" value="NZ_JABRWJ010000003.1"/>
</dbReference>
<reference evidence="3 4" key="1">
    <citation type="submission" date="2020-05" db="EMBL/GenBank/DDBJ databases">
        <title>Aquincola sp. isolate from soil.</title>
        <authorList>
            <person name="Han J."/>
            <person name="Kim D.-U."/>
        </authorList>
    </citation>
    <scope>NUCLEOTIDE SEQUENCE [LARGE SCALE GENOMIC DNA]</scope>
    <source>
        <strain evidence="3 4">S2</strain>
    </source>
</reference>
<proteinExistence type="predicted"/>
<dbReference type="InterPro" id="IPR056111">
    <property type="entry name" value="DUF7694"/>
</dbReference>
<dbReference type="Proteomes" id="UP000737171">
    <property type="component" value="Unassembled WGS sequence"/>
</dbReference>
<evidence type="ECO:0000259" key="2">
    <source>
        <dbReference type="Pfam" id="PF24746"/>
    </source>
</evidence>
<organism evidence="3 4">
    <name type="scientific">Pseudaquabacterium terrae</name>
    <dbReference type="NCBI Taxonomy" id="2732868"/>
    <lineage>
        <taxon>Bacteria</taxon>
        <taxon>Pseudomonadati</taxon>
        <taxon>Pseudomonadota</taxon>
        <taxon>Betaproteobacteria</taxon>
        <taxon>Burkholderiales</taxon>
        <taxon>Sphaerotilaceae</taxon>
        <taxon>Pseudaquabacterium</taxon>
    </lineage>
</organism>
<dbReference type="Pfam" id="PF24746">
    <property type="entry name" value="DUF7694"/>
    <property type="match status" value="1"/>
</dbReference>
<evidence type="ECO:0000313" key="4">
    <source>
        <dbReference type="Proteomes" id="UP000737171"/>
    </source>
</evidence>
<name>A0ABX2EGY0_9BURK</name>
<accession>A0ABX2EGY0</accession>
<evidence type="ECO:0000256" key="1">
    <source>
        <dbReference type="SAM" id="MobiDB-lite"/>
    </source>
</evidence>
<feature type="compositionally biased region" description="Polar residues" evidence="1">
    <location>
        <begin position="246"/>
        <end position="258"/>
    </location>
</feature>
<dbReference type="EMBL" id="JABRWJ010000003">
    <property type="protein sequence ID" value="NRF67831.1"/>
    <property type="molecule type" value="Genomic_DNA"/>
</dbReference>
<keyword evidence="4" id="KW-1185">Reference proteome</keyword>
<protein>
    <recommendedName>
        <fullName evidence="2">DUF7694 domain-containing protein</fullName>
    </recommendedName>
</protein>
<sequence>MNPIEFADSIRQQLRTDGYSVLRGGAADGELLDGRYWFCWSRTGIEDAEIGPPCESELAAWNGALQHRLSSSSIGPHGSPWGQPSPMGNFYAIGSPKESLGIEQDARSPRTPLAAALQKEESLRQQTVYTNETYQVRVSVVRAPLGAQYGDVAWLSIKRHDDAAVHDWNDVQEIKSRIIGAEHEGFEVYPADSLTVDTANEHHLYVFLNSKVRLPIGYRLHQAMCGQAAAVVRAEDELSSLVLTRHPQQNSTGANRLSVSGAARR</sequence>
<evidence type="ECO:0000313" key="3">
    <source>
        <dbReference type="EMBL" id="NRF67831.1"/>
    </source>
</evidence>
<feature type="region of interest" description="Disordered" evidence="1">
    <location>
        <begin position="243"/>
        <end position="265"/>
    </location>
</feature>
<feature type="domain" description="DUF7694" evidence="2">
    <location>
        <begin position="154"/>
        <end position="207"/>
    </location>
</feature>
<gene>
    <name evidence="3" type="ORF">HLB44_12630</name>
</gene>
<comment type="caution">
    <text evidence="3">The sequence shown here is derived from an EMBL/GenBank/DDBJ whole genome shotgun (WGS) entry which is preliminary data.</text>
</comment>